<proteinExistence type="predicted"/>
<dbReference type="SMART" id="SM00575">
    <property type="entry name" value="ZnF_PMZ"/>
    <property type="match status" value="1"/>
</dbReference>
<protein>
    <submittedName>
        <fullName evidence="7">Transposase, MuDR, plant</fullName>
    </submittedName>
</protein>
<feature type="region of interest" description="Disordered" evidence="5">
    <location>
        <begin position="591"/>
        <end position="638"/>
    </location>
</feature>
<keyword evidence="8" id="KW-1185">Reference proteome</keyword>
<dbReference type="InterPro" id="IPR006564">
    <property type="entry name" value="Znf_PMZ"/>
</dbReference>
<reference evidence="7" key="1">
    <citation type="journal article" date="2022" name="Int. J. Mol. Sci.">
        <title>Draft Genome of Tanacetum Coccineum: Genomic Comparison of Closely Related Tanacetum-Family Plants.</title>
        <authorList>
            <person name="Yamashiro T."/>
            <person name="Shiraishi A."/>
            <person name="Nakayama K."/>
            <person name="Satake H."/>
        </authorList>
    </citation>
    <scope>NUCLEOTIDE SEQUENCE</scope>
</reference>
<feature type="compositionally biased region" description="Basic and acidic residues" evidence="5">
    <location>
        <begin position="540"/>
        <end position="550"/>
    </location>
</feature>
<feature type="compositionally biased region" description="Gly residues" evidence="5">
    <location>
        <begin position="596"/>
        <end position="613"/>
    </location>
</feature>
<evidence type="ECO:0000313" key="7">
    <source>
        <dbReference type="EMBL" id="GJT76352.1"/>
    </source>
</evidence>
<feature type="domain" description="SWIM-type" evidence="6">
    <location>
        <begin position="467"/>
        <end position="506"/>
    </location>
</feature>
<evidence type="ECO:0000256" key="1">
    <source>
        <dbReference type="ARBA" id="ARBA00022723"/>
    </source>
</evidence>
<name>A0ABQ5GL09_9ASTR</name>
<dbReference type="InterPro" id="IPR007527">
    <property type="entry name" value="Znf_SWIM"/>
</dbReference>
<evidence type="ECO:0000256" key="4">
    <source>
        <dbReference type="PROSITE-ProRule" id="PRU00325"/>
    </source>
</evidence>
<keyword evidence="1" id="KW-0479">Metal-binding</keyword>
<dbReference type="PROSITE" id="PS50966">
    <property type="entry name" value="ZF_SWIM"/>
    <property type="match status" value="1"/>
</dbReference>
<dbReference type="Proteomes" id="UP001151760">
    <property type="component" value="Unassembled WGS sequence"/>
</dbReference>
<keyword evidence="2 4" id="KW-0863">Zinc-finger</keyword>
<dbReference type="Pfam" id="PF04434">
    <property type="entry name" value="SWIM"/>
    <property type="match status" value="1"/>
</dbReference>
<feature type="region of interest" description="Disordered" evidence="5">
    <location>
        <begin position="531"/>
        <end position="551"/>
    </location>
</feature>
<evidence type="ECO:0000256" key="2">
    <source>
        <dbReference type="ARBA" id="ARBA00022771"/>
    </source>
</evidence>
<evidence type="ECO:0000313" key="8">
    <source>
        <dbReference type="Proteomes" id="UP001151760"/>
    </source>
</evidence>
<accession>A0ABQ5GL09</accession>
<evidence type="ECO:0000256" key="5">
    <source>
        <dbReference type="SAM" id="MobiDB-lite"/>
    </source>
</evidence>
<evidence type="ECO:0000259" key="6">
    <source>
        <dbReference type="PROSITE" id="PS50966"/>
    </source>
</evidence>
<evidence type="ECO:0000256" key="3">
    <source>
        <dbReference type="ARBA" id="ARBA00022833"/>
    </source>
</evidence>
<organism evidence="7 8">
    <name type="scientific">Tanacetum coccineum</name>
    <dbReference type="NCBI Taxonomy" id="301880"/>
    <lineage>
        <taxon>Eukaryota</taxon>
        <taxon>Viridiplantae</taxon>
        <taxon>Streptophyta</taxon>
        <taxon>Embryophyta</taxon>
        <taxon>Tracheophyta</taxon>
        <taxon>Spermatophyta</taxon>
        <taxon>Magnoliopsida</taxon>
        <taxon>eudicotyledons</taxon>
        <taxon>Gunneridae</taxon>
        <taxon>Pentapetalae</taxon>
        <taxon>asterids</taxon>
        <taxon>campanulids</taxon>
        <taxon>Asterales</taxon>
        <taxon>Asteraceae</taxon>
        <taxon>Asteroideae</taxon>
        <taxon>Anthemideae</taxon>
        <taxon>Anthemidinae</taxon>
        <taxon>Tanacetum</taxon>
    </lineage>
</organism>
<dbReference type="PANTHER" id="PTHR31973:SF189">
    <property type="entry name" value="TRANSPOSASE, MUDR, PLANT, MULE TRANSPOSASE DOMAIN PROTEIN-RELATED"/>
    <property type="match status" value="1"/>
</dbReference>
<keyword evidence="3" id="KW-0862">Zinc</keyword>
<comment type="caution">
    <text evidence="7">The sequence shown here is derived from an EMBL/GenBank/DDBJ whole genome shotgun (WGS) entry which is preliminary data.</text>
</comment>
<reference evidence="7" key="2">
    <citation type="submission" date="2022-01" db="EMBL/GenBank/DDBJ databases">
        <authorList>
            <person name="Yamashiro T."/>
            <person name="Shiraishi A."/>
            <person name="Satake H."/>
            <person name="Nakayama K."/>
        </authorList>
    </citation>
    <scope>NUCLEOTIDE SEQUENCE</scope>
</reference>
<dbReference type="EMBL" id="BQNB010018616">
    <property type="protein sequence ID" value="GJT76352.1"/>
    <property type="molecule type" value="Genomic_DNA"/>
</dbReference>
<sequence length="817" mass="90980">MASSSQSSNFVTNFHRGGSFVRNPLTCDFEILSKVENVDLSSMDYDAIGRLIRSEFSGEVKSMFYLLPGKDLDSGLSSVFELNGGDGSDSDLEDDLFDYFSEEDSDTASVDHLIYSALDREEYVDTYIRPLAEDHDFVGDQFPIHDPSIKWKLMKQVLGERYESPEQLKRALAFYALANGYKLYYDVNTPRKLHAKCSKDSVEMKCPFRLWASWMSREKSFQIKTLIDQHACSRTYEYGTLITRSTCKLGVDNMPDGKNYFKTFYVCFKGVKQGWLQGCRRVIGLDGCFLKTICKGELLSAVGRDGNNQIYPIAWAVVLPSFQISTRYNVYTFRLKCARHVYANFRKKFNGVVYRNLFWKAAKATYPAKFERIMSEMKSVSMDSHKHLMERKLKSWSRAFFSTDKACDAVENGIGECFNALIVEARRKPIINMLEDIRLVTMERMQKMREKHEKWNDGICPNIRKKFEIIKDLHRVDERMMTCSCRAWQFSGIPCQHGCAAIYFLHKDPKDYISDWYEYTKPLPPVVKKMLGRPPHKIKRDAGEKDDGNRTRLGRKGVIMHCFICKKRDIILGVVQTKVKGRVYQMGIKEQSGSSVRGGGSTRGGGSARGGSTSGSSVRGGKTTRGGGSASGSQSARGGQGSRVVVKILGVVVKGGGLGQGGGIQGSALGSAQGSAMYGEVKGLLVVFKGLKCSKELMDPIDGETMVGNMQGIPVPAWPYDGSPADLLGADEISLTGTQPMASQDPIDELVSNVPAPNQPVQNVPALNQPALNVPAPIMRMESKRIKMIKFSKPVSPGPGLTLENSLHVKSAIYCFI</sequence>
<gene>
    <name evidence="7" type="ORF">Tco_1043077</name>
</gene>
<dbReference type="PANTHER" id="PTHR31973">
    <property type="entry name" value="POLYPROTEIN, PUTATIVE-RELATED"/>
    <property type="match status" value="1"/>
</dbReference>